<evidence type="ECO:0000256" key="7">
    <source>
        <dbReference type="ARBA" id="ARBA00023157"/>
    </source>
</evidence>
<evidence type="ECO:0000256" key="11">
    <source>
        <dbReference type="SAM" id="Phobius"/>
    </source>
</evidence>
<feature type="compositionally biased region" description="Low complexity" evidence="10">
    <location>
        <begin position="182"/>
        <end position="193"/>
    </location>
</feature>
<evidence type="ECO:0000256" key="1">
    <source>
        <dbReference type="ARBA" id="ARBA00004589"/>
    </source>
</evidence>
<reference evidence="14" key="2">
    <citation type="submission" date="2023-05" db="EMBL/GenBank/DDBJ databases">
        <authorList>
            <consortium name="Lawrence Berkeley National Laboratory"/>
            <person name="Steindorff A."/>
            <person name="Hensen N."/>
            <person name="Bonometti L."/>
            <person name="Westerberg I."/>
            <person name="Brannstrom I.O."/>
            <person name="Guillou S."/>
            <person name="Cros-Aarteil S."/>
            <person name="Calhoun S."/>
            <person name="Haridas S."/>
            <person name="Kuo A."/>
            <person name="Mondo S."/>
            <person name="Pangilinan J."/>
            <person name="Riley R."/>
            <person name="Labutti K."/>
            <person name="Andreopoulos B."/>
            <person name="Lipzen A."/>
            <person name="Chen C."/>
            <person name="Yanf M."/>
            <person name="Daum C."/>
            <person name="Ng V."/>
            <person name="Clum A."/>
            <person name="Ohm R."/>
            <person name="Martin F."/>
            <person name="Silar P."/>
            <person name="Natvig D."/>
            <person name="Lalanne C."/>
            <person name="Gautier V."/>
            <person name="Ament-Velasquez S.L."/>
            <person name="Kruys A."/>
            <person name="Hutchinson M.I."/>
            <person name="Powell A.J."/>
            <person name="Barry K."/>
            <person name="Miller A.N."/>
            <person name="Grigoriev I.V."/>
            <person name="Debuchy R."/>
            <person name="Gladieux P."/>
            <person name="Thoren M.H."/>
            <person name="Johannesson H."/>
        </authorList>
    </citation>
    <scope>NUCLEOTIDE SEQUENCE</scope>
    <source>
        <strain evidence="14">PSN243</strain>
    </source>
</reference>
<keyword evidence="7" id="KW-1015">Disulfide bond</keyword>
<gene>
    <name evidence="14" type="ORF">QBC34DRAFT_477575</name>
</gene>
<evidence type="ECO:0000313" key="14">
    <source>
        <dbReference type="EMBL" id="KAK4443488.1"/>
    </source>
</evidence>
<dbReference type="AlphaFoldDB" id="A0AAV9G7V2"/>
<dbReference type="GO" id="GO:0046872">
    <property type="term" value="F:metal ion binding"/>
    <property type="evidence" value="ECO:0007669"/>
    <property type="project" value="UniProtKB-UniRule"/>
</dbReference>
<keyword evidence="11" id="KW-0472">Membrane</keyword>
<dbReference type="EMBL" id="MU865992">
    <property type="protein sequence ID" value="KAK4443488.1"/>
    <property type="molecule type" value="Genomic_DNA"/>
</dbReference>
<evidence type="ECO:0000313" key="15">
    <source>
        <dbReference type="Proteomes" id="UP001321760"/>
    </source>
</evidence>
<evidence type="ECO:0000256" key="9">
    <source>
        <dbReference type="PROSITE-ProRule" id="PRU01356"/>
    </source>
</evidence>
<feature type="chain" id="PRO_5043877551" description="CFEM domain-containing protein" evidence="12">
    <location>
        <begin position="20"/>
        <end position="217"/>
    </location>
</feature>
<proteinExistence type="inferred from homology"/>
<evidence type="ECO:0000256" key="6">
    <source>
        <dbReference type="ARBA" id="ARBA00022729"/>
    </source>
</evidence>
<keyword evidence="11" id="KW-0812">Transmembrane</keyword>
<feature type="compositionally biased region" description="Low complexity" evidence="10">
    <location>
        <begin position="130"/>
        <end position="168"/>
    </location>
</feature>
<evidence type="ECO:0000256" key="8">
    <source>
        <dbReference type="ARBA" id="ARBA00023288"/>
    </source>
</evidence>
<evidence type="ECO:0000256" key="3">
    <source>
        <dbReference type="ARBA" id="ARBA00010031"/>
    </source>
</evidence>
<organism evidence="14 15">
    <name type="scientific">Podospora aff. communis PSN243</name>
    <dbReference type="NCBI Taxonomy" id="3040156"/>
    <lineage>
        <taxon>Eukaryota</taxon>
        <taxon>Fungi</taxon>
        <taxon>Dikarya</taxon>
        <taxon>Ascomycota</taxon>
        <taxon>Pezizomycotina</taxon>
        <taxon>Sordariomycetes</taxon>
        <taxon>Sordariomycetidae</taxon>
        <taxon>Sordariales</taxon>
        <taxon>Podosporaceae</taxon>
        <taxon>Podospora</taxon>
    </lineage>
</organism>
<evidence type="ECO:0000256" key="5">
    <source>
        <dbReference type="ARBA" id="ARBA00022622"/>
    </source>
</evidence>
<reference evidence="14" key="1">
    <citation type="journal article" date="2023" name="Mol. Phylogenet. Evol.">
        <title>Genome-scale phylogeny and comparative genomics of the fungal order Sordariales.</title>
        <authorList>
            <person name="Hensen N."/>
            <person name="Bonometti L."/>
            <person name="Westerberg I."/>
            <person name="Brannstrom I.O."/>
            <person name="Guillou S."/>
            <person name="Cros-Aarteil S."/>
            <person name="Calhoun S."/>
            <person name="Haridas S."/>
            <person name="Kuo A."/>
            <person name="Mondo S."/>
            <person name="Pangilinan J."/>
            <person name="Riley R."/>
            <person name="LaButti K."/>
            <person name="Andreopoulos B."/>
            <person name="Lipzen A."/>
            <person name="Chen C."/>
            <person name="Yan M."/>
            <person name="Daum C."/>
            <person name="Ng V."/>
            <person name="Clum A."/>
            <person name="Steindorff A."/>
            <person name="Ohm R.A."/>
            <person name="Martin F."/>
            <person name="Silar P."/>
            <person name="Natvig D.O."/>
            <person name="Lalanne C."/>
            <person name="Gautier V."/>
            <person name="Ament-Velasquez S.L."/>
            <person name="Kruys A."/>
            <person name="Hutchinson M.I."/>
            <person name="Powell A.J."/>
            <person name="Barry K."/>
            <person name="Miller A.N."/>
            <person name="Grigoriev I.V."/>
            <person name="Debuchy R."/>
            <person name="Gladieux P."/>
            <person name="Hiltunen Thoren M."/>
            <person name="Johannesson H."/>
        </authorList>
    </citation>
    <scope>NUCLEOTIDE SEQUENCE</scope>
    <source>
        <strain evidence="14">PSN243</strain>
    </source>
</reference>
<evidence type="ECO:0000256" key="2">
    <source>
        <dbReference type="ARBA" id="ARBA00004613"/>
    </source>
</evidence>
<keyword evidence="9" id="KW-0349">Heme</keyword>
<feature type="signal peptide" evidence="12">
    <location>
        <begin position="1"/>
        <end position="19"/>
    </location>
</feature>
<evidence type="ECO:0000256" key="10">
    <source>
        <dbReference type="SAM" id="MobiDB-lite"/>
    </source>
</evidence>
<dbReference type="InterPro" id="IPR008427">
    <property type="entry name" value="Extracellular_membr_CFEM_dom"/>
</dbReference>
<keyword evidence="5" id="KW-0325">Glycoprotein</keyword>
<keyword evidence="15" id="KW-1185">Reference proteome</keyword>
<feature type="region of interest" description="Disordered" evidence="10">
    <location>
        <begin position="117"/>
        <end position="193"/>
    </location>
</feature>
<comment type="subcellular location">
    <subcellularLocation>
        <location evidence="1">Membrane</location>
        <topology evidence="1">Lipid-anchor</topology>
        <topology evidence="1">GPI-anchor</topology>
    </subcellularLocation>
    <subcellularLocation>
        <location evidence="2">Secreted</location>
    </subcellularLocation>
</comment>
<accession>A0AAV9G7V2</accession>
<dbReference type="Pfam" id="PF05730">
    <property type="entry name" value="CFEM"/>
    <property type="match status" value="1"/>
</dbReference>
<feature type="domain" description="CFEM" evidence="13">
    <location>
        <begin position="17"/>
        <end position="133"/>
    </location>
</feature>
<keyword evidence="5" id="KW-0336">GPI-anchor</keyword>
<keyword evidence="4" id="KW-0964">Secreted</keyword>
<comment type="similarity">
    <text evidence="3">Belongs to the RBT5 family.</text>
</comment>
<keyword evidence="9" id="KW-0408">Iron</keyword>
<evidence type="ECO:0000256" key="4">
    <source>
        <dbReference type="ARBA" id="ARBA00022525"/>
    </source>
</evidence>
<dbReference type="GO" id="GO:0005576">
    <property type="term" value="C:extracellular region"/>
    <property type="evidence" value="ECO:0007669"/>
    <property type="project" value="UniProtKB-SubCell"/>
</dbReference>
<dbReference type="PROSITE" id="PS52012">
    <property type="entry name" value="CFEM"/>
    <property type="match status" value="1"/>
</dbReference>
<protein>
    <recommendedName>
        <fullName evidence="13">CFEM domain-containing protein</fullName>
    </recommendedName>
</protein>
<comment type="caution">
    <text evidence="9">Lacks conserved residue(s) required for the propagation of feature annotation.</text>
</comment>
<dbReference type="Proteomes" id="UP001321760">
    <property type="component" value="Unassembled WGS sequence"/>
</dbReference>
<keyword evidence="9" id="KW-0479">Metal-binding</keyword>
<keyword evidence="6 12" id="KW-0732">Signal</keyword>
<keyword evidence="8" id="KW-0449">Lipoprotein</keyword>
<feature type="transmembrane region" description="Helical" evidence="11">
    <location>
        <begin position="191"/>
        <end position="216"/>
    </location>
</feature>
<name>A0AAV9G7V2_9PEZI</name>
<evidence type="ECO:0000256" key="12">
    <source>
        <dbReference type="SAM" id="SignalP"/>
    </source>
</evidence>
<evidence type="ECO:0000259" key="13">
    <source>
        <dbReference type="PROSITE" id="PS52012"/>
    </source>
</evidence>
<keyword evidence="11" id="KW-1133">Transmembrane helix</keyword>
<sequence>MKYAFHLSVLAMTAQVATAQAPPGITPSPCGEWGCQASRNAVPSCGDPCIVSAAAVVGCADPTDFECRCSKAAEIQPIAMNCVIEGCNNDIFSALEFAESASSLCGCVSTVGNPPTCAPSTPAPSPTADPSPSADVPSSAEPSATDVPSDAPSSAVPSSGASSAPTSSDSEEPTESAGQSAPTKTKNPPPVVTAGAAALGVGSGLGGALVAGLMALL</sequence>
<comment type="caution">
    <text evidence="14">The sequence shown here is derived from an EMBL/GenBank/DDBJ whole genome shotgun (WGS) entry which is preliminary data.</text>
</comment>
<feature type="binding site" description="axial binding residue" evidence="9">
    <location>
        <position position="64"/>
    </location>
    <ligand>
        <name>heme</name>
        <dbReference type="ChEBI" id="CHEBI:30413"/>
    </ligand>
    <ligandPart>
        <name>Fe</name>
        <dbReference type="ChEBI" id="CHEBI:18248"/>
    </ligandPart>
</feature>
<dbReference type="GO" id="GO:0098552">
    <property type="term" value="C:side of membrane"/>
    <property type="evidence" value="ECO:0007669"/>
    <property type="project" value="UniProtKB-KW"/>
</dbReference>